<feature type="transmembrane region" description="Helical" evidence="1">
    <location>
        <begin position="66"/>
        <end position="88"/>
    </location>
</feature>
<keyword evidence="1" id="KW-0472">Membrane</keyword>
<evidence type="ECO:0000313" key="2">
    <source>
        <dbReference type="EMBL" id="TSC93244.1"/>
    </source>
</evidence>
<dbReference type="AlphaFoldDB" id="A0A554LK80"/>
<dbReference type="Proteomes" id="UP000315689">
    <property type="component" value="Unassembled WGS sequence"/>
</dbReference>
<organism evidence="2 3">
    <name type="scientific">Candidatus Berkelbacteria bacterium Licking1014_7</name>
    <dbReference type="NCBI Taxonomy" id="2017147"/>
    <lineage>
        <taxon>Bacteria</taxon>
        <taxon>Candidatus Berkelbacteria</taxon>
    </lineage>
</organism>
<evidence type="ECO:0000313" key="3">
    <source>
        <dbReference type="Proteomes" id="UP000315689"/>
    </source>
</evidence>
<feature type="transmembrane region" description="Helical" evidence="1">
    <location>
        <begin position="20"/>
        <end position="45"/>
    </location>
</feature>
<protein>
    <submittedName>
        <fullName evidence="2">Uncharacterized protein</fullName>
    </submittedName>
</protein>
<accession>A0A554LK80</accession>
<keyword evidence="1" id="KW-1133">Transmembrane helix</keyword>
<proteinExistence type="predicted"/>
<dbReference type="InterPro" id="IPR043993">
    <property type="entry name" value="T4SS_pilin"/>
</dbReference>
<reference evidence="2 3" key="1">
    <citation type="submission" date="2017-07" db="EMBL/GenBank/DDBJ databases">
        <title>Mechanisms for carbon and nitrogen cycling indicate functional differentiation within the Candidate Phyla Radiation.</title>
        <authorList>
            <person name="Danczak R.E."/>
            <person name="Johnston M.D."/>
            <person name="Kenah C."/>
            <person name="Slattery M."/>
            <person name="Wrighton K.C."/>
            <person name="Wilkins M.J."/>
        </authorList>
    </citation>
    <scope>NUCLEOTIDE SEQUENCE [LARGE SCALE GENOMIC DNA]</scope>
    <source>
        <strain evidence="2">Licking1014_7</strain>
    </source>
</reference>
<evidence type="ECO:0000256" key="1">
    <source>
        <dbReference type="SAM" id="Phobius"/>
    </source>
</evidence>
<comment type="caution">
    <text evidence="2">The sequence shown here is derived from an EMBL/GenBank/DDBJ whole genome shotgun (WGS) entry which is preliminary data.</text>
</comment>
<gene>
    <name evidence="2" type="ORF">CEN89_148</name>
</gene>
<sequence length="94" mass="10193">MFGLDQVFGDSAQGNLQGKFWAISNYVLEIMFIVAGIVAVASIVWSGYTFITSFGDEEKAGKAKKILIYSIIGLVVVILAETAIQLIATKFTLK</sequence>
<dbReference type="EMBL" id="VMGK01000004">
    <property type="protein sequence ID" value="TSC93244.1"/>
    <property type="molecule type" value="Genomic_DNA"/>
</dbReference>
<name>A0A554LK80_9BACT</name>
<keyword evidence="1" id="KW-0812">Transmembrane</keyword>
<dbReference type="Pfam" id="PF18895">
    <property type="entry name" value="T4SS_pilin"/>
    <property type="match status" value="1"/>
</dbReference>